<dbReference type="SUPFAM" id="SSF81383">
    <property type="entry name" value="F-box domain"/>
    <property type="match status" value="1"/>
</dbReference>
<dbReference type="InterPro" id="IPR005174">
    <property type="entry name" value="KIB1-4_b-propeller"/>
</dbReference>
<gene>
    <name evidence="3" type="ORF">BAE44_0004851</name>
</gene>
<feature type="domain" description="F-box" evidence="2">
    <location>
        <begin position="16"/>
        <end position="56"/>
    </location>
</feature>
<sequence>MPTQSTAATTPWPDLLPELLGRIAACCPNPADRARFRSVCRSWHSAVRHHCPQTPLPPWVVFPDGSFLMLSDDVRHLPSAILPSGVFLKPSDGGPHHLALPENTTCVGSTDGWLALCHSITSFGGTFLSFDDTFLLHNPFSNTTVPLPGVAAICAKTPRNEWFSVLKVLMRSAADDIVAVMTMSRSYPFVLSLPGKGTWTPDPHAPPFMHIIDVAFLGDKLYGITRAEDLFSFDLSSMHDDQVPAVTHCERVIRHPLDHDGYDYVVPWSDVEDEDGDDQQDNDDELLPLSGEDEGGEDEDNSSEEDEDDGEEDSCFENDYETPQVLPCGVDIRRYSANKDCLVITIRYLVVESCGKLIMVRRELQCPDDRPSNTRRVEVFEADIEAGAWVPVPNELGLGNGGQALFVSKRFSKCVSTSEYGKEAELDDDSIYFMDTGDVFHMRSATISPARWCLDFWDPTWVFPPRFVA</sequence>
<name>A0A1E5WA59_9POAL</name>
<proteinExistence type="predicted"/>
<dbReference type="InterPro" id="IPR001810">
    <property type="entry name" value="F-box_dom"/>
</dbReference>
<dbReference type="OrthoDB" id="677671at2759"/>
<dbReference type="EMBL" id="LWDX02016350">
    <property type="protein sequence ID" value="OEL34130.1"/>
    <property type="molecule type" value="Genomic_DNA"/>
</dbReference>
<feature type="region of interest" description="Disordered" evidence="1">
    <location>
        <begin position="268"/>
        <end position="318"/>
    </location>
</feature>
<dbReference type="Proteomes" id="UP000095767">
    <property type="component" value="Unassembled WGS sequence"/>
</dbReference>
<feature type="compositionally biased region" description="Acidic residues" evidence="1">
    <location>
        <begin position="270"/>
        <end position="318"/>
    </location>
</feature>
<reference evidence="3 4" key="1">
    <citation type="submission" date="2016-09" db="EMBL/GenBank/DDBJ databases">
        <title>The draft genome of Dichanthelium oligosanthes: A C3 panicoid grass species.</title>
        <authorList>
            <person name="Studer A.J."/>
            <person name="Schnable J.C."/>
            <person name="Brutnell T.P."/>
        </authorList>
    </citation>
    <scope>NUCLEOTIDE SEQUENCE [LARGE SCALE GENOMIC DNA]</scope>
    <source>
        <strain evidence="4">cv. Kellogg 1175</strain>
        <tissue evidence="3">Leaf</tissue>
    </source>
</reference>
<evidence type="ECO:0000259" key="2">
    <source>
        <dbReference type="SMART" id="SM00256"/>
    </source>
</evidence>
<comment type="caution">
    <text evidence="3">The sequence shown here is derived from an EMBL/GenBank/DDBJ whole genome shotgun (WGS) entry which is preliminary data.</text>
</comment>
<organism evidence="3 4">
    <name type="scientific">Dichanthelium oligosanthes</name>
    <dbReference type="NCBI Taxonomy" id="888268"/>
    <lineage>
        <taxon>Eukaryota</taxon>
        <taxon>Viridiplantae</taxon>
        <taxon>Streptophyta</taxon>
        <taxon>Embryophyta</taxon>
        <taxon>Tracheophyta</taxon>
        <taxon>Spermatophyta</taxon>
        <taxon>Magnoliopsida</taxon>
        <taxon>Liliopsida</taxon>
        <taxon>Poales</taxon>
        <taxon>Poaceae</taxon>
        <taxon>PACMAD clade</taxon>
        <taxon>Panicoideae</taxon>
        <taxon>Panicodae</taxon>
        <taxon>Paniceae</taxon>
        <taxon>Dichantheliinae</taxon>
        <taxon>Dichanthelium</taxon>
    </lineage>
</organism>
<dbReference type="PANTHER" id="PTHR33110:SF76">
    <property type="entry name" value="DUF295 DOMAIN-CONTAINING PROTEIN"/>
    <property type="match status" value="1"/>
</dbReference>
<evidence type="ECO:0000313" key="4">
    <source>
        <dbReference type="Proteomes" id="UP000095767"/>
    </source>
</evidence>
<keyword evidence="4" id="KW-1185">Reference proteome</keyword>
<accession>A0A1E5WA59</accession>
<evidence type="ECO:0000313" key="3">
    <source>
        <dbReference type="EMBL" id="OEL34130.1"/>
    </source>
</evidence>
<dbReference type="SMART" id="SM00256">
    <property type="entry name" value="FBOX"/>
    <property type="match status" value="1"/>
</dbReference>
<evidence type="ECO:0000256" key="1">
    <source>
        <dbReference type="SAM" id="MobiDB-lite"/>
    </source>
</evidence>
<dbReference type="Pfam" id="PF00646">
    <property type="entry name" value="F-box"/>
    <property type="match status" value="1"/>
</dbReference>
<dbReference type="Gene3D" id="1.20.1280.50">
    <property type="match status" value="1"/>
</dbReference>
<dbReference type="InterPro" id="IPR036047">
    <property type="entry name" value="F-box-like_dom_sf"/>
</dbReference>
<protein>
    <recommendedName>
        <fullName evidence="2">F-box domain-containing protein</fullName>
    </recommendedName>
</protein>
<dbReference type="CDD" id="cd09917">
    <property type="entry name" value="F-box_SF"/>
    <property type="match status" value="1"/>
</dbReference>
<dbReference type="Pfam" id="PF03478">
    <property type="entry name" value="Beta-prop_KIB1-4"/>
    <property type="match status" value="2"/>
</dbReference>
<dbReference type="AlphaFoldDB" id="A0A1E5WA59"/>
<dbReference type="PANTHER" id="PTHR33110">
    <property type="entry name" value="F-BOX/KELCH-REPEAT PROTEIN-RELATED"/>
    <property type="match status" value="1"/>
</dbReference>